<evidence type="ECO:0000259" key="4">
    <source>
        <dbReference type="PROSITE" id="PS51891"/>
    </source>
</evidence>
<dbReference type="EMBL" id="MU853757">
    <property type="protein sequence ID" value="KAK3944938.1"/>
    <property type="molecule type" value="Genomic_DNA"/>
</dbReference>
<dbReference type="PROSITE" id="PS51891">
    <property type="entry name" value="CENP_V_GFA"/>
    <property type="match status" value="2"/>
</dbReference>
<feature type="domain" description="CENP-V/GFA" evidence="4">
    <location>
        <begin position="13"/>
        <end position="121"/>
    </location>
</feature>
<comment type="similarity">
    <text evidence="1">Belongs to the Gfa family.</text>
</comment>
<accession>A0AAN6NHM0</accession>
<dbReference type="AlphaFoldDB" id="A0AAN6NHM0"/>
<keyword evidence="3" id="KW-0862">Zinc</keyword>
<sequence length="284" mass="31338">MSEAAEQAPKKTYRGNCHCGAFIFEVTVPEIKSVSGCNCSICTKKGYLLIFPGDGDFKVVKDEGKLTEYTSSGKYIHKFCSNCGTAVLVHTAVNARTIQDLNIWSLETTWHDAAKLDPQYDPPKYTGPEPASIIDGKTYYGSCHCGDVKMAVKVAGDLEGGTYPDDIVECNCSICQRGSFIWIYPKKDQVAIEGGENLSEYVFGTSLCRKAFCKRCGVYLTNDNVPMTEEVISALPPPVQEWARRKVLPVTLRALNHVDLGGKVKEQAKRMPGWSVIQPMYVNP</sequence>
<gene>
    <name evidence="5" type="ORF">QBC46DRAFT_279144</name>
</gene>
<dbReference type="PANTHER" id="PTHR28620:SF1">
    <property type="entry name" value="CENP-V_GFA DOMAIN-CONTAINING PROTEIN"/>
    <property type="match status" value="1"/>
</dbReference>
<organism evidence="5 6">
    <name type="scientific">Diplogelasinospora grovesii</name>
    <dbReference type="NCBI Taxonomy" id="303347"/>
    <lineage>
        <taxon>Eukaryota</taxon>
        <taxon>Fungi</taxon>
        <taxon>Dikarya</taxon>
        <taxon>Ascomycota</taxon>
        <taxon>Pezizomycotina</taxon>
        <taxon>Sordariomycetes</taxon>
        <taxon>Sordariomycetidae</taxon>
        <taxon>Sordariales</taxon>
        <taxon>Diplogelasinosporaceae</taxon>
        <taxon>Diplogelasinospora</taxon>
    </lineage>
</organism>
<dbReference type="InterPro" id="IPR052355">
    <property type="entry name" value="CENP-V-like"/>
</dbReference>
<keyword evidence="2" id="KW-0479">Metal-binding</keyword>
<evidence type="ECO:0000256" key="2">
    <source>
        <dbReference type="ARBA" id="ARBA00022723"/>
    </source>
</evidence>
<evidence type="ECO:0000313" key="6">
    <source>
        <dbReference type="Proteomes" id="UP001303473"/>
    </source>
</evidence>
<evidence type="ECO:0000256" key="1">
    <source>
        <dbReference type="ARBA" id="ARBA00005495"/>
    </source>
</evidence>
<dbReference type="Gene3D" id="2.170.150.70">
    <property type="match status" value="2"/>
</dbReference>
<proteinExistence type="inferred from homology"/>
<dbReference type="InterPro" id="IPR006913">
    <property type="entry name" value="CENP-V/GFA"/>
</dbReference>
<evidence type="ECO:0000313" key="5">
    <source>
        <dbReference type="EMBL" id="KAK3944938.1"/>
    </source>
</evidence>
<feature type="domain" description="CENP-V/GFA" evidence="4">
    <location>
        <begin position="139"/>
        <end position="266"/>
    </location>
</feature>
<comment type="caution">
    <text evidence="5">The sequence shown here is derived from an EMBL/GenBank/DDBJ whole genome shotgun (WGS) entry which is preliminary data.</text>
</comment>
<evidence type="ECO:0000256" key="3">
    <source>
        <dbReference type="ARBA" id="ARBA00022833"/>
    </source>
</evidence>
<dbReference type="SUPFAM" id="SSF51316">
    <property type="entry name" value="Mss4-like"/>
    <property type="match status" value="2"/>
</dbReference>
<name>A0AAN6NHM0_9PEZI</name>
<protein>
    <submittedName>
        <fullName evidence="5">Glutathione-dependent formaldehyde-activating gfa protein</fullName>
    </submittedName>
</protein>
<dbReference type="GO" id="GO:0046872">
    <property type="term" value="F:metal ion binding"/>
    <property type="evidence" value="ECO:0007669"/>
    <property type="project" value="UniProtKB-KW"/>
</dbReference>
<dbReference type="GO" id="GO:0016846">
    <property type="term" value="F:carbon-sulfur lyase activity"/>
    <property type="evidence" value="ECO:0007669"/>
    <property type="project" value="InterPro"/>
</dbReference>
<dbReference type="Pfam" id="PF04828">
    <property type="entry name" value="GFA"/>
    <property type="match status" value="2"/>
</dbReference>
<keyword evidence="6" id="KW-1185">Reference proteome</keyword>
<dbReference type="Proteomes" id="UP001303473">
    <property type="component" value="Unassembled WGS sequence"/>
</dbReference>
<dbReference type="InterPro" id="IPR011057">
    <property type="entry name" value="Mss4-like_sf"/>
</dbReference>
<reference evidence="6" key="1">
    <citation type="journal article" date="2023" name="Mol. Phylogenet. Evol.">
        <title>Genome-scale phylogeny and comparative genomics of the fungal order Sordariales.</title>
        <authorList>
            <person name="Hensen N."/>
            <person name="Bonometti L."/>
            <person name="Westerberg I."/>
            <person name="Brannstrom I.O."/>
            <person name="Guillou S."/>
            <person name="Cros-Aarteil S."/>
            <person name="Calhoun S."/>
            <person name="Haridas S."/>
            <person name="Kuo A."/>
            <person name="Mondo S."/>
            <person name="Pangilinan J."/>
            <person name="Riley R."/>
            <person name="LaButti K."/>
            <person name="Andreopoulos B."/>
            <person name="Lipzen A."/>
            <person name="Chen C."/>
            <person name="Yan M."/>
            <person name="Daum C."/>
            <person name="Ng V."/>
            <person name="Clum A."/>
            <person name="Steindorff A."/>
            <person name="Ohm R.A."/>
            <person name="Martin F."/>
            <person name="Silar P."/>
            <person name="Natvig D.O."/>
            <person name="Lalanne C."/>
            <person name="Gautier V."/>
            <person name="Ament-Velasquez S.L."/>
            <person name="Kruys A."/>
            <person name="Hutchinson M.I."/>
            <person name="Powell A.J."/>
            <person name="Barry K."/>
            <person name="Miller A.N."/>
            <person name="Grigoriev I.V."/>
            <person name="Debuchy R."/>
            <person name="Gladieux P."/>
            <person name="Hiltunen Thoren M."/>
            <person name="Johannesson H."/>
        </authorList>
    </citation>
    <scope>NUCLEOTIDE SEQUENCE [LARGE SCALE GENOMIC DNA]</scope>
    <source>
        <strain evidence="6">CBS 340.73</strain>
    </source>
</reference>
<dbReference type="PANTHER" id="PTHR28620">
    <property type="entry name" value="CENTROMERE PROTEIN V"/>
    <property type="match status" value="1"/>
</dbReference>